<gene>
    <name evidence="2" type="ORF">GCM10008938_43210</name>
</gene>
<accession>A0ABQ2DCA8</accession>
<feature type="region of interest" description="Disordered" evidence="1">
    <location>
        <begin position="1"/>
        <end position="20"/>
    </location>
</feature>
<evidence type="ECO:0000313" key="3">
    <source>
        <dbReference type="Proteomes" id="UP000632222"/>
    </source>
</evidence>
<evidence type="ECO:0000313" key="2">
    <source>
        <dbReference type="EMBL" id="GGJ52579.1"/>
    </source>
</evidence>
<dbReference type="Proteomes" id="UP000632222">
    <property type="component" value="Unassembled WGS sequence"/>
</dbReference>
<name>A0ABQ2DCA8_9DEIO</name>
<dbReference type="EMBL" id="BMOD01000025">
    <property type="protein sequence ID" value="GGJ52579.1"/>
    <property type="molecule type" value="Genomic_DNA"/>
</dbReference>
<organism evidence="2 3">
    <name type="scientific">Deinococcus roseus</name>
    <dbReference type="NCBI Taxonomy" id="392414"/>
    <lineage>
        <taxon>Bacteria</taxon>
        <taxon>Thermotogati</taxon>
        <taxon>Deinococcota</taxon>
        <taxon>Deinococci</taxon>
        <taxon>Deinococcales</taxon>
        <taxon>Deinococcaceae</taxon>
        <taxon>Deinococcus</taxon>
    </lineage>
</organism>
<keyword evidence="3" id="KW-1185">Reference proteome</keyword>
<protein>
    <submittedName>
        <fullName evidence="2">Uncharacterized protein</fullName>
    </submittedName>
</protein>
<dbReference type="RefSeq" id="WP_189006821.1">
    <property type="nucleotide sequence ID" value="NZ_BMOD01000025.1"/>
</dbReference>
<sequence length="71" mass="8251">MKKQGKKAGKGKGKKRVKNTWKKKGRVRGVGLVEVREISIYLVFKLLQMVEVQQHLLNQYTLLRDLDAEEL</sequence>
<evidence type="ECO:0000256" key="1">
    <source>
        <dbReference type="SAM" id="MobiDB-lite"/>
    </source>
</evidence>
<proteinExistence type="predicted"/>
<comment type="caution">
    <text evidence="2">The sequence shown here is derived from an EMBL/GenBank/DDBJ whole genome shotgun (WGS) entry which is preliminary data.</text>
</comment>
<reference evidence="3" key="1">
    <citation type="journal article" date="2019" name="Int. J. Syst. Evol. Microbiol.">
        <title>The Global Catalogue of Microorganisms (GCM) 10K type strain sequencing project: providing services to taxonomists for standard genome sequencing and annotation.</title>
        <authorList>
            <consortium name="The Broad Institute Genomics Platform"/>
            <consortium name="The Broad Institute Genome Sequencing Center for Infectious Disease"/>
            <person name="Wu L."/>
            <person name="Ma J."/>
        </authorList>
    </citation>
    <scope>NUCLEOTIDE SEQUENCE [LARGE SCALE GENOMIC DNA]</scope>
    <source>
        <strain evidence="3">JCM 14370</strain>
    </source>
</reference>